<reference evidence="1" key="1">
    <citation type="submission" date="2015-04" db="UniProtKB">
        <authorList>
            <consortium name="EnsemblPlants"/>
        </authorList>
    </citation>
    <scope>IDENTIFICATION</scope>
</reference>
<keyword evidence="2" id="KW-1185">Reference proteome</keyword>
<evidence type="ECO:0000313" key="2">
    <source>
        <dbReference type="Proteomes" id="UP000026961"/>
    </source>
</evidence>
<name>A0A0E0A2F0_9ORYZ</name>
<dbReference type="STRING" id="40148.A0A0E0A2F0"/>
<sequence>MASPPAAAWEPIPPLSDVRFSRDAAEAVCSGGKVCMVNLCSRGAKEHVVFDLRADRWEDMPPGMLAD</sequence>
<reference evidence="1" key="2">
    <citation type="submission" date="2018-05" db="EMBL/GenBank/DDBJ databases">
        <title>OgluRS3 (Oryza glumaepatula Reference Sequence Version 3).</title>
        <authorList>
            <person name="Zhang J."/>
            <person name="Kudrna D."/>
            <person name="Lee S."/>
            <person name="Talag J."/>
            <person name="Welchert J."/>
            <person name="Wing R.A."/>
        </authorList>
    </citation>
    <scope>NUCLEOTIDE SEQUENCE [LARGE SCALE GENOMIC DNA]</scope>
</reference>
<dbReference type="HOGENOM" id="CLU_2816590_0_0_1"/>
<dbReference type="PANTHER" id="PTHR47590">
    <property type="entry name" value="F-BOX/KELCH-REPEAT PROTEIN SKIP25"/>
    <property type="match status" value="1"/>
</dbReference>
<dbReference type="PANTHER" id="PTHR47590:SF7">
    <property type="entry name" value="OS06G0711700 PROTEIN"/>
    <property type="match status" value="1"/>
</dbReference>
<protein>
    <submittedName>
        <fullName evidence="1">Uncharacterized protein</fullName>
    </submittedName>
</protein>
<dbReference type="EnsemblPlants" id="OGLUM05G26410.1">
    <property type="protein sequence ID" value="OGLUM05G26410.1"/>
    <property type="gene ID" value="OGLUM05G26410"/>
</dbReference>
<proteinExistence type="predicted"/>
<accession>A0A0E0A2F0</accession>
<organism evidence="1">
    <name type="scientific">Oryza glumipatula</name>
    <dbReference type="NCBI Taxonomy" id="40148"/>
    <lineage>
        <taxon>Eukaryota</taxon>
        <taxon>Viridiplantae</taxon>
        <taxon>Streptophyta</taxon>
        <taxon>Embryophyta</taxon>
        <taxon>Tracheophyta</taxon>
        <taxon>Spermatophyta</taxon>
        <taxon>Magnoliopsida</taxon>
        <taxon>Liliopsida</taxon>
        <taxon>Poales</taxon>
        <taxon>Poaceae</taxon>
        <taxon>BOP clade</taxon>
        <taxon>Oryzoideae</taxon>
        <taxon>Oryzeae</taxon>
        <taxon>Oryzinae</taxon>
        <taxon>Oryza</taxon>
    </lineage>
</organism>
<dbReference type="Proteomes" id="UP000026961">
    <property type="component" value="Chromosome 5"/>
</dbReference>
<dbReference type="Gramene" id="OGLUM05G26410.1">
    <property type="protein sequence ID" value="OGLUM05G26410.1"/>
    <property type="gene ID" value="OGLUM05G26410"/>
</dbReference>
<dbReference type="AlphaFoldDB" id="A0A0E0A2F0"/>
<evidence type="ECO:0000313" key="1">
    <source>
        <dbReference type="EnsemblPlants" id="OGLUM05G26410.1"/>
    </source>
</evidence>